<comment type="similarity">
    <text evidence="2 15">Belongs to the methyltransferase TRM13 family.</text>
</comment>
<dbReference type="Pfam" id="PF11722">
    <property type="entry name" value="zf-TRM13_CCCH"/>
    <property type="match status" value="1"/>
</dbReference>
<dbReference type="InterPro" id="IPR021721">
    <property type="entry name" value="Znf_CCCH-type_TRM13"/>
</dbReference>
<comment type="caution">
    <text evidence="18">The sequence shown here is derived from an EMBL/GenBank/DDBJ whole genome shotgun (WGS) entry which is preliminary data.</text>
</comment>
<keyword evidence="6 15" id="KW-0808">Transferase</keyword>
<dbReference type="Pfam" id="PF05206">
    <property type="entry name" value="TRM13"/>
    <property type="match status" value="1"/>
</dbReference>
<organism evidence="18 19">
    <name type="scientific">Lunasporangiospora selenospora</name>
    <dbReference type="NCBI Taxonomy" id="979761"/>
    <lineage>
        <taxon>Eukaryota</taxon>
        <taxon>Fungi</taxon>
        <taxon>Fungi incertae sedis</taxon>
        <taxon>Mucoromycota</taxon>
        <taxon>Mortierellomycotina</taxon>
        <taxon>Mortierellomycetes</taxon>
        <taxon>Mortierellales</taxon>
        <taxon>Mortierellaceae</taxon>
        <taxon>Lunasporangiospora</taxon>
    </lineage>
</organism>
<keyword evidence="19" id="KW-1185">Reference proteome</keyword>
<protein>
    <recommendedName>
        <fullName evidence="4 15">tRNA:m(4)X modification enzyme TRM13</fullName>
        <ecNumber evidence="3 15">2.1.1.225</ecNumber>
    </recommendedName>
</protein>
<evidence type="ECO:0000256" key="11">
    <source>
        <dbReference type="ARBA" id="ARBA00022833"/>
    </source>
</evidence>
<comment type="function">
    <text evidence="1 15">tRNA methylase which 2'-O-methylates cytidine(4) in tRNA(Pro) and tRNA(Gly)(GCC), and adenosine(4) in tRNA(His).</text>
</comment>
<evidence type="ECO:0000256" key="6">
    <source>
        <dbReference type="ARBA" id="ARBA00022679"/>
    </source>
</evidence>
<feature type="compositionally biased region" description="Basic residues" evidence="16">
    <location>
        <begin position="30"/>
        <end position="39"/>
    </location>
</feature>
<feature type="domain" description="CHHC U11-48K-type" evidence="17">
    <location>
        <begin position="110"/>
        <end position="137"/>
    </location>
</feature>
<dbReference type="PROSITE" id="PS51800">
    <property type="entry name" value="ZF_CHHC_U11_48K"/>
    <property type="match status" value="1"/>
</dbReference>
<evidence type="ECO:0000256" key="9">
    <source>
        <dbReference type="ARBA" id="ARBA00022723"/>
    </source>
</evidence>
<dbReference type="InterPro" id="IPR022776">
    <property type="entry name" value="TRM13/UPF0224_CHHC_Znf_dom"/>
</dbReference>
<evidence type="ECO:0000256" key="3">
    <source>
        <dbReference type="ARBA" id="ARBA00012810"/>
    </source>
</evidence>
<feature type="region of interest" description="Disordered" evidence="16">
    <location>
        <begin position="437"/>
        <end position="464"/>
    </location>
</feature>
<evidence type="ECO:0000256" key="16">
    <source>
        <dbReference type="SAM" id="MobiDB-lite"/>
    </source>
</evidence>
<evidence type="ECO:0000256" key="14">
    <source>
        <dbReference type="ARBA" id="ARBA00049393"/>
    </source>
</evidence>
<keyword evidence="7 15" id="KW-0949">S-adenosyl-L-methionine</keyword>
<evidence type="ECO:0000313" key="19">
    <source>
        <dbReference type="Proteomes" id="UP000780801"/>
    </source>
</evidence>
<dbReference type="PANTHER" id="PTHR12998:SF0">
    <property type="entry name" value="TRNA:M(4)X MODIFICATION ENZYME TRM13 HOMOLOG"/>
    <property type="match status" value="1"/>
</dbReference>
<dbReference type="Proteomes" id="UP000780801">
    <property type="component" value="Unassembled WGS sequence"/>
</dbReference>
<proteinExistence type="inferred from homology"/>
<evidence type="ECO:0000256" key="5">
    <source>
        <dbReference type="ARBA" id="ARBA00022603"/>
    </source>
</evidence>
<feature type="compositionally biased region" description="Basic and acidic residues" evidence="16">
    <location>
        <begin position="1"/>
        <end position="14"/>
    </location>
</feature>
<keyword evidence="8 15" id="KW-0819">tRNA processing</keyword>
<evidence type="ECO:0000256" key="8">
    <source>
        <dbReference type="ARBA" id="ARBA00022694"/>
    </source>
</evidence>
<dbReference type="GO" id="GO:0030488">
    <property type="term" value="P:tRNA methylation"/>
    <property type="evidence" value="ECO:0007669"/>
    <property type="project" value="InterPro"/>
</dbReference>
<evidence type="ECO:0000256" key="12">
    <source>
        <dbReference type="ARBA" id="ARBA00048165"/>
    </source>
</evidence>
<evidence type="ECO:0000259" key="17">
    <source>
        <dbReference type="PROSITE" id="PS51800"/>
    </source>
</evidence>
<dbReference type="GO" id="GO:0106050">
    <property type="term" value="F:tRNA 2'-O-methyltransferase activity"/>
    <property type="evidence" value="ECO:0007669"/>
    <property type="project" value="UniProtKB-UniRule"/>
</dbReference>
<feature type="region of interest" description="Disordered" evidence="16">
    <location>
        <begin position="1"/>
        <end position="53"/>
    </location>
</feature>
<dbReference type="OrthoDB" id="258806at2759"/>
<evidence type="ECO:0000256" key="13">
    <source>
        <dbReference type="ARBA" id="ARBA00048635"/>
    </source>
</evidence>
<dbReference type="EMBL" id="JAABOA010002297">
    <property type="protein sequence ID" value="KAF9580075.1"/>
    <property type="molecule type" value="Genomic_DNA"/>
</dbReference>
<evidence type="ECO:0000256" key="15">
    <source>
        <dbReference type="RuleBase" id="RU367103"/>
    </source>
</evidence>
<evidence type="ECO:0000256" key="1">
    <source>
        <dbReference type="ARBA" id="ARBA00002267"/>
    </source>
</evidence>
<comment type="catalytic activity">
    <reaction evidence="12 15">
        <text>cytidine(4) in tRNA(Pro) + S-adenosyl-L-methionine = 2'-O-methylcytidine(4) in tRNA(Pro) + S-adenosyl-L-homocysteine + H(+)</text>
        <dbReference type="Rhea" id="RHEA:32767"/>
        <dbReference type="Rhea" id="RHEA-COMP:10397"/>
        <dbReference type="Rhea" id="RHEA-COMP:10398"/>
        <dbReference type="ChEBI" id="CHEBI:15378"/>
        <dbReference type="ChEBI" id="CHEBI:57856"/>
        <dbReference type="ChEBI" id="CHEBI:59789"/>
        <dbReference type="ChEBI" id="CHEBI:74495"/>
        <dbReference type="ChEBI" id="CHEBI:82748"/>
        <dbReference type="EC" id="2.1.1.225"/>
    </reaction>
</comment>
<evidence type="ECO:0000256" key="7">
    <source>
        <dbReference type="ARBA" id="ARBA00022691"/>
    </source>
</evidence>
<evidence type="ECO:0000256" key="2">
    <source>
        <dbReference type="ARBA" id="ARBA00005265"/>
    </source>
</evidence>
<sequence>MAEPKRPLEDKDADPVAQALARTLEPPALHPRRRTKRQKTQAPPPPVPDRPRQCHFLAPSKNKYCRLTTKLGNKFCGEHSMYEQVAPASNVDGDNDTAGSNPDSKPQRKRIPCPFDPSHTAWEDDLKTHLYKCNARPKEGTAHFKADINLSLPRPETVQTPSGESMPASTVLSRDMLGKLSKDRLMALIQKIQDLHAKYVPEIRTMILDHPALDERKKNIKNIKHAHQQASLLGHMKRLSMLADPTTCFIEFGAGRGELSNYLKIAMDDEGQGTFILVDRTPPRNKFDSQMLGLKEIKSLVKRHTMDIKDLVLEHIPELRRDVTALEREVPVKEDGSVESDSVYVEKKPVVALSKHLCGGATDITLKCLSNYQDSERSKSPLPSPVKGILIALCCHQLCHHYMYPNQKFLKEIGVGPEDFAYLTRMSSWAVCVNQTKTSTDKETSNPGTPSEKPTDSSNGDDEHSVKADAELDELGAHIEALDGQAREKLGLQCKRLLDIGRVKYLQEHGFEAELVYYVDKETSLENLALMAVPQARS</sequence>
<evidence type="ECO:0000256" key="4">
    <source>
        <dbReference type="ARBA" id="ARBA00015883"/>
    </source>
</evidence>
<reference evidence="18" key="1">
    <citation type="journal article" date="2020" name="Fungal Divers.">
        <title>Resolving the Mortierellaceae phylogeny through synthesis of multi-gene phylogenetics and phylogenomics.</title>
        <authorList>
            <person name="Vandepol N."/>
            <person name="Liber J."/>
            <person name="Desiro A."/>
            <person name="Na H."/>
            <person name="Kennedy M."/>
            <person name="Barry K."/>
            <person name="Grigoriev I.V."/>
            <person name="Miller A.N."/>
            <person name="O'Donnell K."/>
            <person name="Stajich J.E."/>
            <person name="Bonito G."/>
        </authorList>
    </citation>
    <scope>NUCLEOTIDE SEQUENCE</scope>
    <source>
        <strain evidence="18">KOD1015</strain>
    </source>
</reference>
<feature type="region of interest" description="Disordered" evidence="16">
    <location>
        <begin position="88"/>
        <end position="111"/>
    </location>
</feature>
<dbReference type="PANTHER" id="PTHR12998">
    <property type="entry name" value="TRNA:M(4)X MODIFICATION ENZYME TRM13 HOMOLOG"/>
    <property type="match status" value="1"/>
</dbReference>
<comment type="catalytic activity">
    <reaction evidence="14 15">
        <text>adenosine(4) in tRNA(His) + S-adenosyl-L-methionine = 2'-O-methyladenosine(4) in tRNA(His) + S-adenosyl-L-homocysteine + H(+)</text>
        <dbReference type="Rhea" id="RHEA:43196"/>
        <dbReference type="Rhea" id="RHEA-COMP:10401"/>
        <dbReference type="Rhea" id="RHEA-COMP:10402"/>
        <dbReference type="ChEBI" id="CHEBI:15378"/>
        <dbReference type="ChEBI" id="CHEBI:57856"/>
        <dbReference type="ChEBI" id="CHEBI:59789"/>
        <dbReference type="ChEBI" id="CHEBI:74411"/>
        <dbReference type="ChEBI" id="CHEBI:74477"/>
        <dbReference type="EC" id="2.1.1.225"/>
    </reaction>
</comment>
<gene>
    <name evidence="18" type="ORF">BGW38_003414</name>
</gene>
<keyword evidence="9 15" id="KW-0479">Metal-binding</keyword>
<keyword evidence="5 15" id="KW-0489">Methyltransferase</keyword>
<dbReference type="InterPro" id="IPR039044">
    <property type="entry name" value="Trm13"/>
</dbReference>
<evidence type="ECO:0000313" key="18">
    <source>
        <dbReference type="EMBL" id="KAF9580075.1"/>
    </source>
</evidence>
<comment type="catalytic activity">
    <reaction evidence="13 15">
        <text>cytidine(4) in tRNA(Gly)(GCC) + S-adenosyl-L-methionine = 2'-O-methylcytidine(4) in tRNA(Gly)(GCC) + S-adenosyl-L-homocysteine + H(+)</text>
        <dbReference type="Rhea" id="RHEA:43192"/>
        <dbReference type="Rhea" id="RHEA-COMP:10399"/>
        <dbReference type="Rhea" id="RHEA-COMP:10400"/>
        <dbReference type="ChEBI" id="CHEBI:15378"/>
        <dbReference type="ChEBI" id="CHEBI:57856"/>
        <dbReference type="ChEBI" id="CHEBI:59789"/>
        <dbReference type="ChEBI" id="CHEBI:74495"/>
        <dbReference type="ChEBI" id="CHEBI:82748"/>
        <dbReference type="EC" id="2.1.1.225"/>
    </reaction>
</comment>
<dbReference type="InterPro" id="IPR007871">
    <property type="entry name" value="Methyltransferase_TRM13"/>
</dbReference>
<evidence type="ECO:0000256" key="10">
    <source>
        <dbReference type="ARBA" id="ARBA00022771"/>
    </source>
</evidence>
<name>A0A9P6KCV7_9FUNG</name>
<keyword evidence="11 15" id="KW-0862">Zinc</keyword>
<accession>A0A9P6KCV7</accession>
<dbReference type="GO" id="GO:0008270">
    <property type="term" value="F:zinc ion binding"/>
    <property type="evidence" value="ECO:0007669"/>
    <property type="project" value="UniProtKB-KW"/>
</dbReference>
<dbReference type="Pfam" id="PF05253">
    <property type="entry name" value="zf-U11-48K"/>
    <property type="match status" value="1"/>
</dbReference>
<keyword evidence="10 15" id="KW-0863">Zinc-finger</keyword>
<dbReference type="EC" id="2.1.1.225" evidence="3 15"/>
<dbReference type="AlphaFoldDB" id="A0A9P6KCV7"/>